<reference evidence="2" key="1">
    <citation type="submission" date="2020-03" db="EMBL/GenBank/DDBJ databases">
        <title>Studies in the Genomics of Life Span.</title>
        <authorList>
            <person name="Glass D."/>
        </authorList>
    </citation>
    <scope>NUCLEOTIDE SEQUENCE</scope>
    <source>
        <strain evidence="2">SUZIE</strain>
        <tissue evidence="2">Muscle</tissue>
    </source>
</reference>
<protein>
    <submittedName>
        <fullName evidence="2">Transmembrane protein 232</fullName>
    </submittedName>
</protein>
<keyword evidence="1 2" id="KW-0812">Transmembrane</keyword>
<dbReference type="Pfam" id="PF15877">
    <property type="entry name" value="TMEM232"/>
    <property type="match status" value="1"/>
</dbReference>
<dbReference type="PANTHER" id="PTHR28651">
    <property type="entry name" value="TRANSMEMBRANE PROTEIN 232"/>
    <property type="match status" value="1"/>
</dbReference>
<evidence type="ECO:0000313" key="2">
    <source>
        <dbReference type="EMBL" id="MBZ3884773.1"/>
    </source>
</evidence>
<organism evidence="2 3">
    <name type="scientific">Sciurus carolinensis</name>
    <name type="common">Eastern gray squirrel</name>
    <dbReference type="NCBI Taxonomy" id="30640"/>
    <lineage>
        <taxon>Eukaryota</taxon>
        <taxon>Metazoa</taxon>
        <taxon>Chordata</taxon>
        <taxon>Craniata</taxon>
        <taxon>Vertebrata</taxon>
        <taxon>Euteleostomi</taxon>
        <taxon>Mammalia</taxon>
        <taxon>Eutheria</taxon>
        <taxon>Euarchontoglires</taxon>
        <taxon>Glires</taxon>
        <taxon>Rodentia</taxon>
        <taxon>Sciuromorpha</taxon>
        <taxon>Sciuridae</taxon>
        <taxon>Sciurinae</taxon>
        <taxon>Sciurini</taxon>
        <taxon>Sciurus</taxon>
    </lineage>
</organism>
<accession>A0AA41T1J4</accession>
<proteinExistence type="predicted"/>
<keyword evidence="1" id="KW-0472">Membrane</keyword>
<feature type="transmembrane region" description="Helical" evidence="1">
    <location>
        <begin position="35"/>
        <end position="55"/>
    </location>
</feature>
<comment type="caution">
    <text evidence="2">The sequence shown here is derived from an EMBL/GenBank/DDBJ whole genome shotgun (WGS) entry which is preliminary data.</text>
</comment>
<dbReference type="InterPro" id="IPR031747">
    <property type="entry name" value="TMEM232"/>
</dbReference>
<keyword evidence="3" id="KW-1185">Reference proteome</keyword>
<dbReference type="Proteomes" id="UP001166674">
    <property type="component" value="Unassembled WGS sequence"/>
</dbReference>
<dbReference type="PANTHER" id="PTHR28651:SF1">
    <property type="entry name" value="TRANSMEMBRANE PROTEIN 232"/>
    <property type="match status" value="1"/>
</dbReference>
<gene>
    <name evidence="2" type="ORF">SUZIE_179620</name>
</gene>
<name>A0AA41T1J4_SCICA</name>
<dbReference type="EMBL" id="JAATJV010395213">
    <property type="protein sequence ID" value="MBZ3884773.1"/>
    <property type="molecule type" value="Genomic_DNA"/>
</dbReference>
<dbReference type="AlphaFoldDB" id="A0AA41T1J4"/>
<evidence type="ECO:0000313" key="3">
    <source>
        <dbReference type="Proteomes" id="UP001166674"/>
    </source>
</evidence>
<sequence length="251" mass="29369">MACLKALMEIVKDFLLSIMSVPNQEKNDKVDDLSWAWIIVYTYTTIVAEICLYAATSDLRKTALIGFCDCKSSRKNVLSMEKSEEQPKLRETNILNLFEYFSSKISDDCDQVVFVGYYGLVYNMVKMVWELRDDEEQDGFRNMIWKKLQITKDYEKDERIQNAINIAQAELNNPTDPFTRYSTKVSSNIEEDVFSKYIGWRIANTLSKLFVPSLDAHVLPSMKPVVKQDRKKYLSKKQESMKKRFLYFSVR</sequence>
<evidence type="ECO:0000256" key="1">
    <source>
        <dbReference type="SAM" id="Phobius"/>
    </source>
</evidence>
<keyword evidence="1" id="KW-1133">Transmembrane helix</keyword>